<evidence type="ECO:0000313" key="2">
    <source>
        <dbReference type="Proteomes" id="UP000038802"/>
    </source>
</evidence>
<name>A0A0U0QNL5_MYCTX</name>
<dbReference type="AlphaFoldDB" id="A0A0U0QNL5"/>
<evidence type="ECO:0000313" key="1">
    <source>
        <dbReference type="EMBL" id="COV10594.1"/>
    </source>
</evidence>
<protein>
    <submittedName>
        <fullName evidence="1">Uncharacterized protein</fullName>
    </submittedName>
</protein>
<organism evidence="1 2">
    <name type="scientific">Mycobacterium tuberculosis</name>
    <dbReference type="NCBI Taxonomy" id="1773"/>
    <lineage>
        <taxon>Bacteria</taxon>
        <taxon>Bacillati</taxon>
        <taxon>Actinomycetota</taxon>
        <taxon>Actinomycetes</taxon>
        <taxon>Mycobacteriales</taxon>
        <taxon>Mycobacteriaceae</taxon>
        <taxon>Mycobacterium</taxon>
        <taxon>Mycobacterium tuberculosis complex</taxon>
    </lineage>
</organism>
<sequence length="96" mass="9867">MECRDESGPGARVVECSVGARHDSGAVAVAATGFGFHRTGKLCFEQFQAADASCPVVVRPPGQLARRGLDATVADLLPGRIAHPVLGPVSTSALLI</sequence>
<proteinExistence type="predicted"/>
<reference evidence="2" key="1">
    <citation type="submission" date="2015-03" db="EMBL/GenBank/DDBJ databases">
        <authorList>
            <consortium name="Pathogen Informatics"/>
        </authorList>
    </citation>
    <scope>NUCLEOTIDE SEQUENCE [LARGE SCALE GENOMIC DNA]</scope>
    <source>
        <strain evidence="2">K00500041</strain>
    </source>
</reference>
<dbReference type="EMBL" id="CSAE01000032">
    <property type="protein sequence ID" value="COV10594.1"/>
    <property type="molecule type" value="Genomic_DNA"/>
</dbReference>
<accession>A0A0U0QNL5</accession>
<dbReference type="Proteomes" id="UP000038802">
    <property type="component" value="Unassembled WGS sequence"/>
</dbReference>
<gene>
    <name evidence="1" type="ORF">ERS007703_00539</name>
</gene>